<dbReference type="EMBL" id="SMOL01000695">
    <property type="protein sequence ID" value="KAB2603613.1"/>
    <property type="molecule type" value="Genomic_DNA"/>
</dbReference>
<keyword evidence="1" id="KW-0812">Transmembrane</keyword>
<sequence length="86" mass="9953">DRTSVSLISKETETSIWWMKHDHDRSQPVSLSGMVARLSDRLTPFFSLHFAFYVLVIACVSGYVLAPATFFSTYHRLHNQLSWSFQ</sequence>
<reference evidence="2 3" key="3">
    <citation type="submission" date="2019-11" db="EMBL/GenBank/DDBJ databases">
        <title>A de novo genome assembly of a pear dwarfing rootstock.</title>
        <authorList>
            <person name="Wang F."/>
            <person name="Wang J."/>
            <person name="Li S."/>
            <person name="Zhang Y."/>
            <person name="Fang M."/>
            <person name="Ma L."/>
            <person name="Zhao Y."/>
            <person name="Jiang S."/>
        </authorList>
    </citation>
    <scope>NUCLEOTIDE SEQUENCE [LARGE SCALE GENOMIC DNA]</scope>
    <source>
        <strain evidence="2">S2</strain>
        <tissue evidence="2">Leaf</tissue>
    </source>
</reference>
<proteinExistence type="predicted"/>
<organism evidence="2 3">
    <name type="scientific">Pyrus ussuriensis x Pyrus communis</name>
    <dbReference type="NCBI Taxonomy" id="2448454"/>
    <lineage>
        <taxon>Eukaryota</taxon>
        <taxon>Viridiplantae</taxon>
        <taxon>Streptophyta</taxon>
        <taxon>Embryophyta</taxon>
        <taxon>Tracheophyta</taxon>
        <taxon>Spermatophyta</taxon>
        <taxon>Magnoliopsida</taxon>
        <taxon>eudicotyledons</taxon>
        <taxon>Gunneridae</taxon>
        <taxon>Pentapetalae</taxon>
        <taxon>rosids</taxon>
        <taxon>fabids</taxon>
        <taxon>Rosales</taxon>
        <taxon>Rosaceae</taxon>
        <taxon>Amygdaloideae</taxon>
        <taxon>Maleae</taxon>
        <taxon>Pyrus</taxon>
    </lineage>
</organism>
<evidence type="ECO:0000256" key="1">
    <source>
        <dbReference type="SAM" id="Phobius"/>
    </source>
</evidence>
<name>A0A5N5FKY8_9ROSA</name>
<keyword evidence="1" id="KW-0472">Membrane</keyword>
<feature type="transmembrane region" description="Helical" evidence="1">
    <location>
        <begin position="50"/>
        <end position="71"/>
    </location>
</feature>
<evidence type="ECO:0000313" key="3">
    <source>
        <dbReference type="Proteomes" id="UP000327157"/>
    </source>
</evidence>
<feature type="non-terminal residue" evidence="2">
    <location>
        <position position="1"/>
    </location>
</feature>
<evidence type="ECO:0000313" key="2">
    <source>
        <dbReference type="EMBL" id="KAB2603613.1"/>
    </source>
</evidence>
<dbReference type="AlphaFoldDB" id="A0A5N5FKY8"/>
<keyword evidence="1" id="KW-1133">Transmembrane helix</keyword>
<gene>
    <name evidence="2" type="ORF">D8674_004618</name>
</gene>
<reference evidence="2 3" key="1">
    <citation type="submission" date="2019-09" db="EMBL/GenBank/DDBJ databases">
        <authorList>
            <person name="Ou C."/>
        </authorList>
    </citation>
    <scope>NUCLEOTIDE SEQUENCE [LARGE SCALE GENOMIC DNA]</scope>
    <source>
        <strain evidence="2">S2</strain>
        <tissue evidence="2">Leaf</tissue>
    </source>
</reference>
<comment type="caution">
    <text evidence="2">The sequence shown here is derived from an EMBL/GenBank/DDBJ whole genome shotgun (WGS) entry which is preliminary data.</text>
</comment>
<accession>A0A5N5FKY8</accession>
<dbReference type="Proteomes" id="UP000327157">
    <property type="component" value="Chromosome 10"/>
</dbReference>
<keyword evidence="3" id="KW-1185">Reference proteome</keyword>
<reference evidence="3" key="2">
    <citation type="submission" date="2019-10" db="EMBL/GenBank/DDBJ databases">
        <title>A de novo genome assembly of a pear dwarfing rootstock.</title>
        <authorList>
            <person name="Wang F."/>
            <person name="Wang J."/>
            <person name="Li S."/>
            <person name="Zhang Y."/>
            <person name="Fang M."/>
            <person name="Ma L."/>
            <person name="Zhao Y."/>
            <person name="Jiang S."/>
        </authorList>
    </citation>
    <scope>NUCLEOTIDE SEQUENCE [LARGE SCALE GENOMIC DNA]</scope>
</reference>
<protein>
    <submittedName>
        <fullName evidence="2">Uncharacterized protein</fullName>
    </submittedName>
</protein>